<feature type="region of interest" description="Disordered" evidence="3">
    <location>
        <begin position="218"/>
        <end position="256"/>
    </location>
</feature>
<protein>
    <submittedName>
        <fullName evidence="4">Uncharacterized protein</fullName>
    </submittedName>
</protein>
<evidence type="ECO:0000256" key="1">
    <source>
        <dbReference type="ARBA" id="ARBA00023054"/>
    </source>
</evidence>
<dbReference type="AlphaFoldDB" id="A0A9P6PZM4"/>
<dbReference type="Proteomes" id="UP000726737">
    <property type="component" value="Unassembled WGS sequence"/>
</dbReference>
<dbReference type="EMBL" id="JAAAJA010000307">
    <property type="protein sequence ID" value="KAG0256273.1"/>
    <property type="molecule type" value="Genomic_DNA"/>
</dbReference>
<evidence type="ECO:0000313" key="5">
    <source>
        <dbReference type="Proteomes" id="UP000726737"/>
    </source>
</evidence>
<dbReference type="OrthoDB" id="5600564at2759"/>
<name>A0A9P6PZM4_9FUNG</name>
<feature type="compositionally biased region" description="Low complexity" evidence="3">
    <location>
        <begin position="129"/>
        <end position="148"/>
    </location>
</feature>
<reference evidence="4" key="1">
    <citation type="journal article" date="2020" name="Fungal Divers.">
        <title>Resolving the Mortierellaceae phylogeny through synthesis of multi-gene phylogenetics and phylogenomics.</title>
        <authorList>
            <person name="Vandepol N."/>
            <person name="Liber J."/>
            <person name="Desiro A."/>
            <person name="Na H."/>
            <person name="Kennedy M."/>
            <person name="Barry K."/>
            <person name="Grigoriev I.V."/>
            <person name="Miller A.N."/>
            <person name="O'Donnell K."/>
            <person name="Stajich J.E."/>
            <person name="Bonito G."/>
        </authorList>
    </citation>
    <scope>NUCLEOTIDE SEQUENCE</scope>
    <source>
        <strain evidence="4">KOD948</strain>
    </source>
</reference>
<keyword evidence="5" id="KW-1185">Reference proteome</keyword>
<dbReference type="PANTHER" id="PTHR32083">
    <property type="entry name" value="CILIA AND FLAGELLA-ASSOCIATED PROTEIN 58-RELATED"/>
    <property type="match status" value="1"/>
</dbReference>
<feature type="compositionally biased region" description="Low complexity" evidence="3">
    <location>
        <begin position="321"/>
        <end position="341"/>
    </location>
</feature>
<organism evidence="4 5">
    <name type="scientific">Mortierella polycephala</name>
    <dbReference type="NCBI Taxonomy" id="41804"/>
    <lineage>
        <taxon>Eukaryota</taxon>
        <taxon>Fungi</taxon>
        <taxon>Fungi incertae sedis</taxon>
        <taxon>Mucoromycota</taxon>
        <taxon>Mortierellomycotina</taxon>
        <taxon>Mortierellomycetes</taxon>
        <taxon>Mortierellales</taxon>
        <taxon>Mortierellaceae</taxon>
        <taxon>Mortierella</taxon>
    </lineage>
</organism>
<comment type="caution">
    <text evidence="4">The sequence shown here is derived from an EMBL/GenBank/DDBJ whole genome shotgun (WGS) entry which is preliminary data.</text>
</comment>
<feature type="coiled-coil region" evidence="2">
    <location>
        <begin position="605"/>
        <end position="660"/>
    </location>
</feature>
<feature type="compositionally biased region" description="Polar residues" evidence="3">
    <location>
        <begin position="99"/>
        <end position="122"/>
    </location>
</feature>
<sequence length="910" mass="98074">MSTFNQGLTAVHSSVAGAGPSSLTHRSSLKTPNQVRWPVNLDQLAALTLEDDSDLDKSLTDISRDGIASVKLLKMLKDSDDETSLPVKGVKRLRRPRSTYENIHSGQQKHQLQQRIPVTRPSSLHYVPNSQSRNTSSGVSSNNSSSTNIPKPQRTRSDYKESVSTTVAPASKLRHYQSDMSLMATKRQSAGTADSSGNRTHITSEIPPLAHSLNRSLGTGSVSQGRNITSSGIRAPSIKSTSASGAISKPASGQDATSMLRRLSVGAHSSSSSTTSMSTMTAAGAVAQIKSRLSGPAKAAAPPHTSGTSNSTLTALGTKKATAPLQPSASSQSAPVSTSSTGIAHMESDNENSASTTFRELTEELDRLKTEAQEYRQERVAVESWRKQISDLERDLETALESLQSAEAMAAEAKAEQTGAGSQVAVLEKTVESLKTDLKTMKAQRDNALDEVSKAQHEKMEVLESRNQELEQKLAQAQQEIEQLELQVVPAELQDVHQALFTATQDLEETKQLCEKLKTELAEEKIKISREQEDSGQLLLKISQLQDTIANQLRDNNALRDLVKDHDKCKEDAEVIEYQHKKAMEQLQRDIATHQQGFTHEKEQRSALQQALQEHQYQAHQQQQQIQLQQTQLLQQQTEIVNLRATLEVEQKQAALVQQRFQDEQRIMNAHFVRRVSTDGELNGSFTMVDSTSTGGSGINVSGAGHMNHMGASADANMGVAMNMGMGMMTGQYHPLSTTMFSSASSMAPGRPNSPSLSLLTNQFSMGMSAPPLSSSVSAATSAAALPPNSASMISPTVGGLVMPSTSSASAITVGPMEIEPKPRMLHRGSSGSIVANTSINRHSFHGDSPGPMGGGGGNGLGAQLQADLSKVPTSGGGPMTRRKAEMLEEQMDDNERAISKIRYSIRMRS</sequence>
<keyword evidence="1 2" id="KW-0175">Coiled coil</keyword>
<evidence type="ECO:0000256" key="2">
    <source>
        <dbReference type="SAM" id="Coils"/>
    </source>
</evidence>
<accession>A0A9P6PZM4</accession>
<evidence type="ECO:0000313" key="4">
    <source>
        <dbReference type="EMBL" id="KAG0256273.1"/>
    </source>
</evidence>
<proteinExistence type="predicted"/>
<feature type="compositionally biased region" description="Polar residues" evidence="3">
    <location>
        <begin position="218"/>
        <end position="245"/>
    </location>
</feature>
<feature type="region of interest" description="Disordered" evidence="3">
    <location>
        <begin position="81"/>
        <end position="176"/>
    </location>
</feature>
<feature type="region of interest" description="Disordered" evidence="3">
    <location>
        <begin position="321"/>
        <end position="357"/>
    </location>
</feature>
<evidence type="ECO:0000256" key="3">
    <source>
        <dbReference type="SAM" id="MobiDB-lite"/>
    </source>
</evidence>
<gene>
    <name evidence="4" type="ORF">BG011_004641</name>
</gene>